<protein>
    <submittedName>
        <fullName evidence="2">Uncharacterized protein</fullName>
    </submittedName>
</protein>
<name>A0A8D9FEB0_9HEMI</name>
<feature type="compositionally biased region" description="Polar residues" evidence="1">
    <location>
        <begin position="42"/>
        <end position="60"/>
    </location>
</feature>
<dbReference type="EMBL" id="HBUF01652596">
    <property type="protein sequence ID" value="CAG6787211.1"/>
    <property type="molecule type" value="Transcribed_RNA"/>
</dbReference>
<proteinExistence type="predicted"/>
<evidence type="ECO:0000256" key="1">
    <source>
        <dbReference type="SAM" id="MobiDB-lite"/>
    </source>
</evidence>
<evidence type="ECO:0000313" key="2">
    <source>
        <dbReference type="EMBL" id="CAG6787211.1"/>
    </source>
</evidence>
<dbReference type="AlphaFoldDB" id="A0A8D9FEB0"/>
<feature type="region of interest" description="Disordered" evidence="1">
    <location>
        <begin position="20"/>
        <end position="80"/>
    </location>
</feature>
<accession>A0A8D9FEB0</accession>
<sequence length="168" mass="19068">MSRRRNRIASDELYELSFEDMAGASSSAPPPRLQTEGGAPYQTRSGVNQGQISTHQHVSEQQAPPAAALTQAGRPRQRRKWTNDINEALLRSYYKVTSLESDLTGYRPLLHATFTADHRDYNVSEQRLADQIRATSYQQPGETRSKKKWPLNSAIDKRHLIMMTRPTT</sequence>
<organism evidence="2">
    <name type="scientific">Cacopsylla melanoneura</name>
    <dbReference type="NCBI Taxonomy" id="428564"/>
    <lineage>
        <taxon>Eukaryota</taxon>
        <taxon>Metazoa</taxon>
        <taxon>Ecdysozoa</taxon>
        <taxon>Arthropoda</taxon>
        <taxon>Hexapoda</taxon>
        <taxon>Insecta</taxon>
        <taxon>Pterygota</taxon>
        <taxon>Neoptera</taxon>
        <taxon>Paraneoptera</taxon>
        <taxon>Hemiptera</taxon>
        <taxon>Sternorrhyncha</taxon>
        <taxon>Psylloidea</taxon>
        <taxon>Psyllidae</taxon>
        <taxon>Psyllinae</taxon>
        <taxon>Cacopsylla</taxon>
    </lineage>
</organism>
<reference evidence="2" key="1">
    <citation type="submission" date="2021-05" db="EMBL/GenBank/DDBJ databases">
        <authorList>
            <person name="Alioto T."/>
            <person name="Alioto T."/>
            <person name="Gomez Garrido J."/>
        </authorList>
    </citation>
    <scope>NUCLEOTIDE SEQUENCE</scope>
</reference>